<protein>
    <submittedName>
        <fullName evidence="1">Retrovirus-related Pol polyprotein</fullName>
    </submittedName>
</protein>
<reference evidence="1" key="1">
    <citation type="submission" date="2018-04" db="EMBL/GenBank/DDBJ databases">
        <title>Transcriptome of Schizaphis graminum biotype I.</title>
        <authorList>
            <person name="Scully E.D."/>
            <person name="Geib S.M."/>
            <person name="Palmer N.A."/>
            <person name="Koch K."/>
            <person name="Bradshaw J."/>
            <person name="Heng-Moss T."/>
            <person name="Sarath G."/>
        </authorList>
    </citation>
    <scope>NUCLEOTIDE SEQUENCE</scope>
</reference>
<accession>A0A2S2NBY6</accession>
<gene>
    <name evidence="1" type="primary">POL_1</name>
    <name evidence="1" type="ORF">g.55293</name>
</gene>
<dbReference type="AlphaFoldDB" id="A0A2S2NBY6"/>
<dbReference type="Gene3D" id="2.40.70.10">
    <property type="entry name" value="Acid Proteases"/>
    <property type="match status" value="1"/>
</dbReference>
<evidence type="ECO:0000313" key="1">
    <source>
        <dbReference type="EMBL" id="MBY14659.1"/>
    </source>
</evidence>
<proteinExistence type="predicted"/>
<name>A0A2S2NBY6_SCHGA</name>
<sequence>MYEDSIYQLKGINNQLVSTLGRVNLDVQFGNKTIPTEFQVVQSTFPIPNDGILGRPFMVDNEIIVNYQTKKVIIPDDLEIILEPRAETLVEVNADHRAENETILIVNQEIANSVRCCNAVTTVKNRKCLISFINPTEDNIQIKVPGLKELVHEDFREASIHAMQTNIQEENYGDAQRIQKLKEALRTDHLNSE</sequence>
<organism evidence="1">
    <name type="scientific">Schizaphis graminum</name>
    <name type="common">Green bug aphid</name>
    <dbReference type="NCBI Taxonomy" id="13262"/>
    <lineage>
        <taxon>Eukaryota</taxon>
        <taxon>Metazoa</taxon>
        <taxon>Ecdysozoa</taxon>
        <taxon>Arthropoda</taxon>
        <taxon>Hexapoda</taxon>
        <taxon>Insecta</taxon>
        <taxon>Pterygota</taxon>
        <taxon>Neoptera</taxon>
        <taxon>Paraneoptera</taxon>
        <taxon>Hemiptera</taxon>
        <taxon>Sternorrhyncha</taxon>
        <taxon>Aphidomorpha</taxon>
        <taxon>Aphidoidea</taxon>
        <taxon>Aphididae</taxon>
        <taxon>Aphidini</taxon>
        <taxon>Schizaphis</taxon>
    </lineage>
</organism>
<dbReference type="InterPro" id="IPR021109">
    <property type="entry name" value="Peptidase_aspartic_dom_sf"/>
</dbReference>
<dbReference type="EMBL" id="GGMR01002040">
    <property type="protein sequence ID" value="MBY14659.1"/>
    <property type="molecule type" value="Transcribed_RNA"/>
</dbReference>